<sequence length="241" mass="27692">MSSRSTPPKVCNLHNIGTNLFSRFSNVSPNHGSENIILSYLPQRQFSLTTVNTIQQHSANHDMSLSILDNITSSTKLKRQRGRPKKALRVPERAYNLTRNALSQPLRPQVSNQPTIGHENKKNIDPHIVKKQSEMLYNYNTHAKSFLMARQRLNQSNVHNLKLRLIENRSTDGRIYNQPIVSEVAALIVDDVDTADERDIIMQRQGGKLKRIDDFHARYLAYQYPLIFLYGEDGYRSNVSH</sequence>
<dbReference type="Gramene" id="Psat05G0177500-T1">
    <property type="protein sequence ID" value="KAI5404741.1"/>
    <property type="gene ID" value="KIW84_051775"/>
</dbReference>
<dbReference type="PANTHER" id="PTHR45786">
    <property type="entry name" value="DNA BINDING PROTEIN-LIKE"/>
    <property type="match status" value="1"/>
</dbReference>
<reference evidence="1 2" key="1">
    <citation type="journal article" date="2022" name="Nat. Genet.">
        <title>Improved pea reference genome and pan-genome highlight genomic features and evolutionary characteristics.</title>
        <authorList>
            <person name="Yang T."/>
            <person name="Liu R."/>
            <person name="Luo Y."/>
            <person name="Hu S."/>
            <person name="Wang D."/>
            <person name="Wang C."/>
            <person name="Pandey M.K."/>
            <person name="Ge S."/>
            <person name="Xu Q."/>
            <person name="Li N."/>
            <person name="Li G."/>
            <person name="Huang Y."/>
            <person name="Saxena R.K."/>
            <person name="Ji Y."/>
            <person name="Li M."/>
            <person name="Yan X."/>
            <person name="He Y."/>
            <person name="Liu Y."/>
            <person name="Wang X."/>
            <person name="Xiang C."/>
            <person name="Varshney R.K."/>
            <person name="Ding H."/>
            <person name="Gao S."/>
            <person name="Zong X."/>
        </authorList>
    </citation>
    <scope>NUCLEOTIDE SEQUENCE [LARGE SCALE GENOMIC DNA]</scope>
    <source>
        <strain evidence="1 2">cv. Zhongwan 6</strain>
    </source>
</reference>
<organism evidence="1 2">
    <name type="scientific">Pisum sativum</name>
    <name type="common">Garden pea</name>
    <name type="synonym">Lathyrus oleraceus</name>
    <dbReference type="NCBI Taxonomy" id="3888"/>
    <lineage>
        <taxon>Eukaryota</taxon>
        <taxon>Viridiplantae</taxon>
        <taxon>Streptophyta</taxon>
        <taxon>Embryophyta</taxon>
        <taxon>Tracheophyta</taxon>
        <taxon>Spermatophyta</taxon>
        <taxon>Magnoliopsida</taxon>
        <taxon>eudicotyledons</taxon>
        <taxon>Gunneridae</taxon>
        <taxon>Pentapetalae</taxon>
        <taxon>rosids</taxon>
        <taxon>fabids</taxon>
        <taxon>Fabales</taxon>
        <taxon>Fabaceae</taxon>
        <taxon>Papilionoideae</taxon>
        <taxon>50 kb inversion clade</taxon>
        <taxon>NPAAA clade</taxon>
        <taxon>Hologalegina</taxon>
        <taxon>IRL clade</taxon>
        <taxon>Fabeae</taxon>
        <taxon>Lathyrus</taxon>
    </lineage>
</organism>
<dbReference type="AlphaFoldDB" id="A0A9D4WLX6"/>
<dbReference type="Proteomes" id="UP001058974">
    <property type="component" value="Chromosome 5"/>
</dbReference>
<gene>
    <name evidence="1" type="ORF">KIW84_051775</name>
</gene>
<name>A0A9D4WLX6_PEA</name>
<proteinExistence type="predicted"/>
<evidence type="ECO:0000313" key="1">
    <source>
        <dbReference type="EMBL" id="KAI5404741.1"/>
    </source>
</evidence>
<evidence type="ECO:0000313" key="2">
    <source>
        <dbReference type="Proteomes" id="UP001058974"/>
    </source>
</evidence>
<keyword evidence="2" id="KW-1185">Reference proteome</keyword>
<dbReference type="EMBL" id="JAMSHJ010000005">
    <property type="protein sequence ID" value="KAI5404741.1"/>
    <property type="molecule type" value="Genomic_DNA"/>
</dbReference>
<comment type="caution">
    <text evidence="1">The sequence shown here is derived from an EMBL/GenBank/DDBJ whole genome shotgun (WGS) entry which is preliminary data.</text>
</comment>
<dbReference type="PANTHER" id="PTHR45786:SF74">
    <property type="entry name" value="ATP-DEPENDENT DNA HELICASE"/>
    <property type="match status" value="1"/>
</dbReference>
<accession>A0A9D4WLX6</accession>
<protein>
    <submittedName>
        <fullName evidence="1">Uncharacterized protein</fullName>
    </submittedName>
</protein>